<reference evidence="1" key="1">
    <citation type="submission" date="2021-02" db="EMBL/GenBank/DDBJ databases">
        <authorList>
            <person name="Dougan E. K."/>
            <person name="Rhodes N."/>
            <person name="Thang M."/>
            <person name="Chan C."/>
        </authorList>
    </citation>
    <scope>NUCLEOTIDE SEQUENCE</scope>
</reference>
<protein>
    <submittedName>
        <fullName evidence="1">Uncharacterized protein</fullName>
    </submittedName>
</protein>
<sequence length="178" mass="19754">MAESGACVSWSSVGMPAPAGLQELLRLRALALRRLLPADDFPTELLQRIWPYLGISAVKLSSRCGSRYWWAGRYSVDQVLAPSAGAPICRRGALLLYRWQACSDTRPRGAGARVRACQTEAQEGEEEWRLAEDIFARNIASGTAHVAKLCLAGALRSTAWVEVTREFRETRDVEVEFE</sequence>
<dbReference type="Proteomes" id="UP000654075">
    <property type="component" value="Unassembled WGS sequence"/>
</dbReference>
<proteinExistence type="predicted"/>
<dbReference type="EMBL" id="CAJNNV010026616">
    <property type="protein sequence ID" value="CAE8618648.1"/>
    <property type="molecule type" value="Genomic_DNA"/>
</dbReference>
<comment type="caution">
    <text evidence="1">The sequence shown here is derived from an EMBL/GenBank/DDBJ whole genome shotgun (WGS) entry which is preliminary data.</text>
</comment>
<accession>A0A813G1Z4</accession>
<evidence type="ECO:0000313" key="2">
    <source>
        <dbReference type="Proteomes" id="UP000654075"/>
    </source>
</evidence>
<evidence type="ECO:0000313" key="1">
    <source>
        <dbReference type="EMBL" id="CAE8618648.1"/>
    </source>
</evidence>
<name>A0A813G1Z4_POLGL</name>
<keyword evidence="2" id="KW-1185">Reference proteome</keyword>
<organism evidence="1 2">
    <name type="scientific">Polarella glacialis</name>
    <name type="common">Dinoflagellate</name>
    <dbReference type="NCBI Taxonomy" id="89957"/>
    <lineage>
        <taxon>Eukaryota</taxon>
        <taxon>Sar</taxon>
        <taxon>Alveolata</taxon>
        <taxon>Dinophyceae</taxon>
        <taxon>Suessiales</taxon>
        <taxon>Suessiaceae</taxon>
        <taxon>Polarella</taxon>
    </lineage>
</organism>
<gene>
    <name evidence="1" type="ORF">PGLA1383_LOCUS36255</name>
</gene>
<dbReference type="AlphaFoldDB" id="A0A813G1Z4"/>